<dbReference type="OrthoDB" id="9787841at2"/>
<dbReference type="Pfam" id="PF00528">
    <property type="entry name" value="BPD_transp_1"/>
    <property type="match status" value="1"/>
</dbReference>
<comment type="subcellular location">
    <subcellularLocation>
        <location evidence="1 8">Cell membrane</location>
        <topology evidence="1 8">Multi-pass membrane protein</topology>
    </subcellularLocation>
</comment>
<evidence type="ECO:0000256" key="2">
    <source>
        <dbReference type="ARBA" id="ARBA00022448"/>
    </source>
</evidence>
<proteinExistence type="inferred from homology"/>
<sequence length="233" mass="25865">MGNYFDLSYLIKTFPIILSYVHTSLLITLVAGVIGIVIGSIVALIRINKIIVLDKLAAIYISFIRGTPFLVQLFLAYFGLPELMQKLGYQGIREIPTLFYVFIVFSLHVGAYIAEIIRSAILAVDKGQLEAAYSIGMGAIQAYSRIILPQAFSIAIPTICNIIISTLKGTSLVFNVGVIDMMRKADLMGANSHRSLELYINVAIIYILLVYIISKLSTFIEKRQVGYQQMSNL</sequence>
<dbReference type="InterPro" id="IPR010065">
    <property type="entry name" value="AA_ABC_transptr_permease_3TM"/>
</dbReference>
<accession>A0A1I4HIZ9</accession>
<keyword evidence="11" id="KW-1185">Reference proteome</keyword>
<evidence type="ECO:0000256" key="7">
    <source>
        <dbReference type="ARBA" id="ARBA00023136"/>
    </source>
</evidence>
<feature type="transmembrane region" description="Helical" evidence="8">
    <location>
        <begin position="154"/>
        <end position="178"/>
    </location>
</feature>
<feature type="domain" description="ABC transmembrane type-1" evidence="9">
    <location>
        <begin position="21"/>
        <end position="217"/>
    </location>
</feature>
<evidence type="ECO:0000259" key="9">
    <source>
        <dbReference type="PROSITE" id="PS50928"/>
    </source>
</evidence>
<keyword evidence="2 8" id="KW-0813">Transport</keyword>
<evidence type="ECO:0000256" key="1">
    <source>
        <dbReference type="ARBA" id="ARBA00004651"/>
    </source>
</evidence>
<dbReference type="GO" id="GO:0043190">
    <property type="term" value="C:ATP-binding cassette (ABC) transporter complex"/>
    <property type="evidence" value="ECO:0007669"/>
    <property type="project" value="InterPro"/>
</dbReference>
<dbReference type="STRING" id="1123291.SAMN04490355_100429"/>
<evidence type="ECO:0000256" key="8">
    <source>
        <dbReference type="RuleBase" id="RU363032"/>
    </source>
</evidence>
<protein>
    <submittedName>
        <fullName evidence="10">L-cystine transport system permease protein</fullName>
    </submittedName>
</protein>
<dbReference type="GO" id="GO:0006865">
    <property type="term" value="P:amino acid transport"/>
    <property type="evidence" value="ECO:0007669"/>
    <property type="project" value="UniProtKB-KW"/>
</dbReference>
<evidence type="ECO:0000256" key="3">
    <source>
        <dbReference type="ARBA" id="ARBA00022475"/>
    </source>
</evidence>
<keyword evidence="7 8" id="KW-0472">Membrane</keyword>
<feature type="transmembrane region" description="Helical" evidence="8">
    <location>
        <begin position="20"/>
        <end position="45"/>
    </location>
</feature>
<evidence type="ECO:0000313" key="11">
    <source>
        <dbReference type="Proteomes" id="UP000199520"/>
    </source>
</evidence>
<dbReference type="NCBIfam" id="TIGR01726">
    <property type="entry name" value="HEQRo_perm_3TM"/>
    <property type="match status" value="1"/>
</dbReference>
<keyword evidence="3" id="KW-1003">Cell membrane</keyword>
<evidence type="ECO:0000256" key="5">
    <source>
        <dbReference type="ARBA" id="ARBA00022970"/>
    </source>
</evidence>
<feature type="transmembrane region" description="Helical" evidence="8">
    <location>
        <begin position="198"/>
        <end position="220"/>
    </location>
</feature>
<organism evidence="10 11">
    <name type="scientific">Pelosinus propionicus DSM 13327</name>
    <dbReference type="NCBI Taxonomy" id="1123291"/>
    <lineage>
        <taxon>Bacteria</taxon>
        <taxon>Bacillati</taxon>
        <taxon>Bacillota</taxon>
        <taxon>Negativicutes</taxon>
        <taxon>Selenomonadales</taxon>
        <taxon>Sporomusaceae</taxon>
        <taxon>Pelosinus</taxon>
    </lineage>
</organism>
<comment type="similarity">
    <text evidence="8">Belongs to the binding-protein-dependent transport system permease family.</text>
</comment>
<dbReference type="RefSeq" id="WP_090932746.1">
    <property type="nucleotide sequence ID" value="NZ_FOTS01000004.1"/>
</dbReference>
<feature type="transmembrane region" description="Helical" evidence="8">
    <location>
        <begin position="57"/>
        <end position="78"/>
    </location>
</feature>
<keyword evidence="4 8" id="KW-0812">Transmembrane</keyword>
<evidence type="ECO:0000256" key="6">
    <source>
        <dbReference type="ARBA" id="ARBA00022989"/>
    </source>
</evidence>
<dbReference type="PANTHER" id="PTHR30614">
    <property type="entry name" value="MEMBRANE COMPONENT OF AMINO ACID ABC TRANSPORTER"/>
    <property type="match status" value="1"/>
</dbReference>
<reference evidence="11" key="1">
    <citation type="submission" date="2016-10" db="EMBL/GenBank/DDBJ databases">
        <authorList>
            <person name="Varghese N."/>
            <person name="Submissions S."/>
        </authorList>
    </citation>
    <scope>NUCLEOTIDE SEQUENCE [LARGE SCALE GENOMIC DNA]</scope>
    <source>
        <strain evidence="11">DSM 13327</strain>
    </source>
</reference>
<dbReference type="Gene3D" id="1.10.3720.10">
    <property type="entry name" value="MetI-like"/>
    <property type="match status" value="1"/>
</dbReference>
<dbReference type="CDD" id="cd06261">
    <property type="entry name" value="TM_PBP2"/>
    <property type="match status" value="1"/>
</dbReference>
<keyword evidence="5" id="KW-0029">Amino-acid transport</keyword>
<gene>
    <name evidence="10" type="ORF">SAMN04490355_100429</name>
</gene>
<keyword evidence="6 8" id="KW-1133">Transmembrane helix</keyword>
<name>A0A1I4HIZ9_9FIRM</name>
<dbReference type="InterPro" id="IPR000515">
    <property type="entry name" value="MetI-like"/>
</dbReference>
<dbReference type="InterPro" id="IPR035906">
    <property type="entry name" value="MetI-like_sf"/>
</dbReference>
<dbReference type="PANTHER" id="PTHR30614:SF0">
    <property type="entry name" value="L-CYSTINE TRANSPORT SYSTEM PERMEASE PROTEIN TCYL"/>
    <property type="match status" value="1"/>
</dbReference>
<dbReference type="GO" id="GO:0022857">
    <property type="term" value="F:transmembrane transporter activity"/>
    <property type="evidence" value="ECO:0007669"/>
    <property type="project" value="InterPro"/>
</dbReference>
<feature type="transmembrane region" description="Helical" evidence="8">
    <location>
        <begin position="98"/>
        <end position="117"/>
    </location>
</feature>
<evidence type="ECO:0000313" key="10">
    <source>
        <dbReference type="EMBL" id="SFL42172.1"/>
    </source>
</evidence>
<dbReference type="SUPFAM" id="SSF161098">
    <property type="entry name" value="MetI-like"/>
    <property type="match status" value="1"/>
</dbReference>
<dbReference type="Proteomes" id="UP000199520">
    <property type="component" value="Unassembled WGS sequence"/>
</dbReference>
<dbReference type="AlphaFoldDB" id="A0A1I4HIZ9"/>
<dbReference type="PROSITE" id="PS50928">
    <property type="entry name" value="ABC_TM1"/>
    <property type="match status" value="1"/>
</dbReference>
<dbReference type="EMBL" id="FOTS01000004">
    <property type="protein sequence ID" value="SFL42172.1"/>
    <property type="molecule type" value="Genomic_DNA"/>
</dbReference>
<dbReference type="InterPro" id="IPR043429">
    <property type="entry name" value="ArtM/GltK/GlnP/TcyL/YhdX-like"/>
</dbReference>
<evidence type="ECO:0000256" key="4">
    <source>
        <dbReference type="ARBA" id="ARBA00022692"/>
    </source>
</evidence>